<evidence type="ECO:0000313" key="4">
    <source>
        <dbReference type="EMBL" id="KAB1262426.1"/>
    </source>
</evidence>
<evidence type="ECO:0000313" key="5">
    <source>
        <dbReference type="Proteomes" id="UP000299084"/>
    </source>
</evidence>
<proteinExistence type="inferred from homology"/>
<dbReference type="AlphaFoldDB" id="A0A5N4CU95"/>
<sequence>LRSALTRWQCEADCPVLPLQVTAMSVRVRFLSSGDTGAVGVMGRSASFAGFSSAQSRRITKSVHRNSVRPRMPAKSSKMYGTLRKGSVCLDPKPQQVKKIFEALKRGLKEYLCVQQAELDYLSGRHKDTRRNSRLAFYYDLDKQTRSVERHIRKMEFHISKVDELYEGYCIQCRLRDGASNMQRAFSRCPPSRASRESLQELGRSLQECTEDMWLIEGALEVHLGEFHVRMKGLVGYARLCPGDQYEVLMRLGRQRWKLRGRIESDDSQTWDEEEKAFIPTLRENFEIKVTELRGLSSLAVGVVTCDITDFFTTRPQVIVVDITELGTIKLQLEVLWNPFDTESFLVSPSPVGKFSMGSRKGSLYNWTPPSTPSFRERYYVSVLQQPAQQALLLDQPRATSILSCLSDGDLRGPSLRSQSQELPEMDSFSSEDPRDTETSTSASTSDAGFLPLAIGPNTSIEEEAQEEPPPLGLLPEMFHLAGGAFVEQPGWRNFGVESLDLPQGSPFHDHMIPGSQEGHDEGETEDVDGPRVPLERPLQEVLDLLRSRDPAPPQLRELEYQVLGFRDRLKPRGARQEHASADSLMECILESFSFLNAHITPHELALFGDSQDPRSDGTPPPPPSLKASSRELTAGAPELDMLLAVHLQICKALLQKLDSPNLSRMVQDCLLEEAAQQKQVLEMLSVLDFEKVSKATSVEERLPLVHKERLVTTAPGLLWELQVVAQMRPQLWDSHSGAGGAQGWWKPRKTPNSGLWPQREQASRGHGAAQRHPPTRHQRACVLTWPCSAERRRGGEVSVSPHAFARVSPACRRLLEQVVSCSGLLPRAGLPEEQTVTWFQFHSYLQRQSVSDLEKHFAQLSKEVTLVEELQCVGRAKTVRKLQGKRLGQLQPLPQTLRAWALLQLDGTPRVCRVASARLASAARNKSFREKALLFYTNALTENDTKLQQAACMALKHLRGIESIEQIASLCQSDLEAVRAAARETTLSFGKVQHQTSYSAVGGTGDLGVCEKGRLAFEKMDKLYSEQRHEAFGQEADVEITVF</sequence>
<feature type="region of interest" description="Disordered" evidence="2">
    <location>
        <begin position="413"/>
        <end position="454"/>
    </location>
</feature>
<accession>A0A5N4CU95</accession>
<dbReference type="Pfam" id="PF15903">
    <property type="entry name" value="PL48"/>
    <property type="match status" value="1"/>
</dbReference>
<feature type="compositionally biased region" description="Low complexity" evidence="2">
    <location>
        <begin position="439"/>
        <end position="448"/>
    </location>
</feature>
<comment type="caution">
    <text evidence="4">The sequence shown here is derived from an EMBL/GenBank/DDBJ whole genome shotgun (WGS) entry which is preliminary data.</text>
</comment>
<reference evidence="4 5" key="1">
    <citation type="journal article" date="2019" name="Mol. Ecol. Resour.">
        <title>Improving Illumina assemblies with Hi-C and long reads: an example with the North African dromedary.</title>
        <authorList>
            <person name="Elbers J.P."/>
            <person name="Rogers M.F."/>
            <person name="Perelman P.L."/>
            <person name="Proskuryakova A.A."/>
            <person name="Serdyukova N.A."/>
            <person name="Johnson W.E."/>
            <person name="Horin P."/>
            <person name="Corander J."/>
            <person name="Murphy D."/>
            <person name="Burger P.A."/>
        </authorList>
    </citation>
    <scope>NUCLEOTIDE SEQUENCE [LARGE SCALE GENOMIC DNA]</scope>
    <source>
        <strain evidence="4">Drom800</strain>
        <tissue evidence="4">Blood</tissue>
    </source>
</reference>
<feature type="domain" description="FAM65 N-terminal" evidence="3">
    <location>
        <begin position="43"/>
        <end position="386"/>
    </location>
</feature>
<organism evidence="4 5">
    <name type="scientific">Camelus dromedarius</name>
    <name type="common">Dromedary</name>
    <name type="synonym">Arabian camel</name>
    <dbReference type="NCBI Taxonomy" id="9838"/>
    <lineage>
        <taxon>Eukaryota</taxon>
        <taxon>Metazoa</taxon>
        <taxon>Chordata</taxon>
        <taxon>Craniata</taxon>
        <taxon>Vertebrata</taxon>
        <taxon>Euteleostomi</taxon>
        <taxon>Mammalia</taxon>
        <taxon>Eutheria</taxon>
        <taxon>Laurasiatheria</taxon>
        <taxon>Artiodactyla</taxon>
        <taxon>Tylopoda</taxon>
        <taxon>Camelidae</taxon>
        <taxon>Camelus</taxon>
    </lineage>
</organism>
<comment type="similarity">
    <text evidence="1">Belongs to the RIPOR family.</text>
</comment>
<dbReference type="InterPro" id="IPR031780">
    <property type="entry name" value="FAM65_N"/>
</dbReference>
<evidence type="ECO:0000256" key="1">
    <source>
        <dbReference type="ARBA" id="ARBA00005744"/>
    </source>
</evidence>
<feature type="region of interest" description="Disordered" evidence="2">
    <location>
        <begin position="608"/>
        <end position="630"/>
    </location>
</feature>
<evidence type="ECO:0000259" key="3">
    <source>
        <dbReference type="Pfam" id="PF15903"/>
    </source>
</evidence>
<dbReference type="EMBL" id="JWIN03000019">
    <property type="protein sequence ID" value="KAB1262426.1"/>
    <property type="molecule type" value="Genomic_DNA"/>
</dbReference>
<dbReference type="PANTHER" id="PTHR15829:SF15">
    <property type="entry name" value="RIPOR FAMILY MEMBER 3"/>
    <property type="match status" value="1"/>
</dbReference>
<name>A0A5N4CU95_CAMDR</name>
<evidence type="ECO:0000256" key="2">
    <source>
        <dbReference type="SAM" id="MobiDB-lite"/>
    </source>
</evidence>
<keyword evidence="5" id="KW-1185">Reference proteome</keyword>
<dbReference type="PANTHER" id="PTHR15829">
    <property type="entry name" value="PROTEIN KINASE PKN/PRK1, EFFECTOR"/>
    <property type="match status" value="1"/>
</dbReference>
<protein>
    <submittedName>
        <fullName evidence="4">RIPOR family member 3</fullName>
    </submittedName>
</protein>
<gene>
    <name evidence="4" type="ORF">Cadr_000020989</name>
</gene>
<feature type="non-terminal residue" evidence="4">
    <location>
        <position position="1"/>
    </location>
</feature>
<dbReference type="Proteomes" id="UP000299084">
    <property type="component" value="Unassembled WGS sequence"/>
</dbReference>
<dbReference type="InterPro" id="IPR026136">
    <property type="entry name" value="RIPOR3"/>
</dbReference>
<feature type="region of interest" description="Disordered" evidence="2">
    <location>
        <begin position="739"/>
        <end position="776"/>
    </location>
</feature>